<comment type="caution">
    <text evidence="1">The sequence shown here is derived from an EMBL/GenBank/DDBJ whole genome shotgun (WGS) entry which is preliminary data.</text>
</comment>
<gene>
    <name evidence="1" type="ORF">C7212DRAFT_329255</name>
</gene>
<dbReference type="EMBL" id="PYWC01000065">
    <property type="protein sequence ID" value="PWW74180.1"/>
    <property type="molecule type" value="Genomic_DNA"/>
</dbReference>
<dbReference type="AlphaFoldDB" id="A0A317SKN8"/>
<organism evidence="1 2">
    <name type="scientific">Tuber magnatum</name>
    <name type="common">white Piedmont truffle</name>
    <dbReference type="NCBI Taxonomy" id="42249"/>
    <lineage>
        <taxon>Eukaryota</taxon>
        <taxon>Fungi</taxon>
        <taxon>Dikarya</taxon>
        <taxon>Ascomycota</taxon>
        <taxon>Pezizomycotina</taxon>
        <taxon>Pezizomycetes</taxon>
        <taxon>Pezizales</taxon>
        <taxon>Tuberaceae</taxon>
        <taxon>Tuber</taxon>
    </lineage>
</organism>
<proteinExistence type="predicted"/>
<accession>A0A317SKN8</accession>
<protein>
    <submittedName>
        <fullName evidence="1">Uncharacterized protein</fullName>
    </submittedName>
</protein>
<name>A0A317SKN8_9PEZI</name>
<keyword evidence="2" id="KW-1185">Reference proteome</keyword>
<evidence type="ECO:0000313" key="1">
    <source>
        <dbReference type="EMBL" id="PWW74180.1"/>
    </source>
</evidence>
<dbReference type="Proteomes" id="UP000246991">
    <property type="component" value="Unassembled WGS sequence"/>
</dbReference>
<reference evidence="1 2" key="1">
    <citation type="submission" date="2018-03" db="EMBL/GenBank/DDBJ databases">
        <title>Genomes of Pezizomycetes fungi and the evolution of truffles.</title>
        <authorList>
            <person name="Murat C."/>
            <person name="Payen T."/>
            <person name="Noel B."/>
            <person name="Kuo A."/>
            <person name="Martin F.M."/>
        </authorList>
    </citation>
    <scope>NUCLEOTIDE SEQUENCE [LARGE SCALE GENOMIC DNA]</scope>
    <source>
        <strain evidence="1">091103-1</strain>
    </source>
</reference>
<feature type="non-terminal residue" evidence="1">
    <location>
        <position position="1"/>
    </location>
</feature>
<sequence>TALALIHPLLSHPLYASIKITSVNQLLSHYLNESPKMAGAPKTTREQLKEKTDLENLIYMELGDATMAFQYYKRDGTYRTRERLLMSKEWAAVLQKRGELNEVTKEILALREMVARED</sequence>
<evidence type="ECO:0000313" key="2">
    <source>
        <dbReference type="Proteomes" id="UP000246991"/>
    </source>
</evidence>